<feature type="transmembrane region" description="Helical" evidence="6">
    <location>
        <begin position="381"/>
        <end position="400"/>
    </location>
</feature>
<feature type="transmembrane region" description="Helical" evidence="6">
    <location>
        <begin position="145"/>
        <end position="162"/>
    </location>
</feature>
<comment type="caution">
    <text evidence="7">The sequence shown here is derived from an EMBL/GenBank/DDBJ whole genome shotgun (WGS) entry which is preliminary data.</text>
</comment>
<feature type="transmembrane region" description="Helical" evidence="6">
    <location>
        <begin position="168"/>
        <end position="194"/>
    </location>
</feature>
<feature type="transmembrane region" description="Helical" evidence="6">
    <location>
        <begin position="412"/>
        <end position="434"/>
    </location>
</feature>
<keyword evidence="3 6" id="KW-0812">Transmembrane</keyword>
<dbReference type="PANTHER" id="PTHR30250">
    <property type="entry name" value="PST FAMILY PREDICTED COLANIC ACID TRANSPORTER"/>
    <property type="match status" value="1"/>
</dbReference>
<proteinExistence type="predicted"/>
<dbReference type="Proteomes" id="UP000245934">
    <property type="component" value="Unassembled WGS sequence"/>
</dbReference>
<evidence type="ECO:0000256" key="4">
    <source>
        <dbReference type="ARBA" id="ARBA00022989"/>
    </source>
</evidence>
<evidence type="ECO:0000256" key="5">
    <source>
        <dbReference type="ARBA" id="ARBA00023136"/>
    </source>
</evidence>
<keyword evidence="5 6" id="KW-0472">Membrane</keyword>
<dbReference type="PANTHER" id="PTHR30250:SF11">
    <property type="entry name" value="O-ANTIGEN TRANSPORTER-RELATED"/>
    <property type="match status" value="1"/>
</dbReference>
<feature type="transmembrane region" description="Helical" evidence="6">
    <location>
        <begin position="206"/>
        <end position="225"/>
    </location>
</feature>
<evidence type="ECO:0000313" key="8">
    <source>
        <dbReference type="Proteomes" id="UP000245934"/>
    </source>
</evidence>
<dbReference type="InterPro" id="IPR050833">
    <property type="entry name" value="Poly_Biosynth_Transport"/>
</dbReference>
<keyword evidence="8" id="KW-1185">Reference proteome</keyword>
<accession>A0A2V2N9D5</accession>
<dbReference type="CDD" id="cd13128">
    <property type="entry name" value="MATE_Wzx_like"/>
    <property type="match status" value="1"/>
</dbReference>
<dbReference type="AlphaFoldDB" id="A0A2V2N9D5"/>
<sequence length="483" mass="54177">MIFISRFFQNVGSLLLGQIFAFIIGFFQMIYLARILGPDSFGVMNYALVITSYVTIISNLGLPLHGTRHIARGKILNAVFFWNITTLRLILSVMCILVTSIMLWFVYSQYRAANIMILFLLTAIPTILIPDWVYNGLEKMAINSLVKVIIASLSFVLIIIFVDESVDLIYVPLIQAISIIGGLSIGYLPLWNHIFSVPIVLTPEKWFACIVSSISIGITNILSLVMTNLDTLIIGLFMNPVSVGYYSAASRIISSFSTLLGLVLISLFPALCRSLEKWSKQSSQYIPSILSGICFLGIPVCLFFSWNAYFFINVIYREQYASSILIWQILIWSIIPLTLNSIYAWSMWASDRDAVYIWVLLCSISTLILLLVVGIHMIGLTGAAVAIVFSGIISMIYHVYPLRDILPFPVKSVLGMFLITIFTLVVVHLLQQYFLFPVSLVQIFGISTFFVLTVCGGFIKLQDIYSLLNMILKANLMVTSNQK</sequence>
<feature type="transmembrane region" description="Helical" evidence="6">
    <location>
        <begin position="324"/>
        <end position="343"/>
    </location>
</feature>
<dbReference type="GeneID" id="97609115"/>
<evidence type="ECO:0000313" key="7">
    <source>
        <dbReference type="EMBL" id="PWR72917.1"/>
    </source>
</evidence>
<dbReference type="InterPro" id="IPR002797">
    <property type="entry name" value="Polysacc_synth"/>
</dbReference>
<evidence type="ECO:0000256" key="2">
    <source>
        <dbReference type="ARBA" id="ARBA00022475"/>
    </source>
</evidence>
<reference evidence="7 8" key="1">
    <citation type="submission" date="2018-05" db="EMBL/GenBank/DDBJ databases">
        <title>Draft genome of Methanospirillum stamsii Pt1.</title>
        <authorList>
            <person name="Dueholm M.S."/>
            <person name="Nielsen P.H."/>
            <person name="Bakmann L.F."/>
            <person name="Otzen D.E."/>
        </authorList>
    </citation>
    <scope>NUCLEOTIDE SEQUENCE [LARGE SCALE GENOMIC DNA]</scope>
    <source>
        <strain evidence="7 8">Pt1</strain>
    </source>
</reference>
<dbReference type="RefSeq" id="WP_109941301.1">
    <property type="nucleotide sequence ID" value="NZ_CP176366.1"/>
</dbReference>
<feature type="transmembrane region" description="Helical" evidence="6">
    <location>
        <begin position="113"/>
        <end position="133"/>
    </location>
</feature>
<feature type="transmembrane region" description="Helical" evidence="6">
    <location>
        <begin position="85"/>
        <end position="107"/>
    </location>
</feature>
<feature type="transmembrane region" description="Helical" evidence="6">
    <location>
        <begin position="289"/>
        <end position="312"/>
    </location>
</feature>
<dbReference type="GO" id="GO:0005886">
    <property type="term" value="C:plasma membrane"/>
    <property type="evidence" value="ECO:0007669"/>
    <property type="project" value="UniProtKB-SubCell"/>
</dbReference>
<feature type="transmembrane region" description="Helical" evidence="6">
    <location>
        <begin position="12"/>
        <end position="31"/>
    </location>
</feature>
<name>A0A2V2N9D5_9EURY</name>
<evidence type="ECO:0000256" key="6">
    <source>
        <dbReference type="SAM" id="Phobius"/>
    </source>
</evidence>
<keyword evidence="4 6" id="KW-1133">Transmembrane helix</keyword>
<protein>
    <submittedName>
        <fullName evidence="7">Uncharacterized protein</fullName>
    </submittedName>
</protein>
<keyword evidence="2" id="KW-1003">Cell membrane</keyword>
<feature type="transmembrane region" description="Helical" evidence="6">
    <location>
        <begin position="43"/>
        <end position="64"/>
    </location>
</feature>
<gene>
    <name evidence="7" type="ORF">DLD82_11655</name>
</gene>
<dbReference type="Pfam" id="PF01943">
    <property type="entry name" value="Polysacc_synt"/>
    <property type="match status" value="1"/>
</dbReference>
<feature type="transmembrane region" description="Helical" evidence="6">
    <location>
        <begin position="355"/>
        <end position="375"/>
    </location>
</feature>
<organism evidence="7 8">
    <name type="scientific">Methanospirillum stamsii</name>
    <dbReference type="NCBI Taxonomy" id="1277351"/>
    <lineage>
        <taxon>Archaea</taxon>
        <taxon>Methanobacteriati</taxon>
        <taxon>Methanobacteriota</taxon>
        <taxon>Stenosarchaea group</taxon>
        <taxon>Methanomicrobia</taxon>
        <taxon>Methanomicrobiales</taxon>
        <taxon>Methanospirillaceae</taxon>
        <taxon>Methanospirillum</taxon>
    </lineage>
</organism>
<feature type="transmembrane region" description="Helical" evidence="6">
    <location>
        <begin position="245"/>
        <end position="268"/>
    </location>
</feature>
<dbReference type="EMBL" id="QGMZ01000024">
    <property type="protein sequence ID" value="PWR72917.1"/>
    <property type="molecule type" value="Genomic_DNA"/>
</dbReference>
<comment type="subcellular location">
    <subcellularLocation>
        <location evidence="1">Cell membrane</location>
        <topology evidence="1">Multi-pass membrane protein</topology>
    </subcellularLocation>
</comment>
<evidence type="ECO:0000256" key="3">
    <source>
        <dbReference type="ARBA" id="ARBA00022692"/>
    </source>
</evidence>
<feature type="transmembrane region" description="Helical" evidence="6">
    <location>
        <begin position="440"/>
        <end position="461"/>
    </location>
</feature>
<evidence type="ECO:0000256" key="1">
    <source>
        <dbReference type="ARBA" id="ARBA00004651"/>
    </source>
</evidence>